<dbReference type="EMBL" id="JAVHNR010000009">
    <property type="protein sequence ID" value="KAK6333073.1"/>
    <property type="molecule type" value="Genomic_DNA"/>
</dbReference>
<reference evidence="2 3" key="1">
    <citation type="submission" date="2019-10" db="EMBL/GenBank/DDBJ databases">
        <authorList>
            <person name="Palmer J.M."/>
        </authorList>
    </citation>
    <scope>NUCLEOTIDE SEQUENCE [LARGE SCALE GENOMIC DNA]</scope>
    <source>
        <strain evidence="2 3">TWF718</strain>
    </source>
</reference>
<feature type="compositionally biased region" description="Acidic residues" evidence="1">
    <location>
        <begin position="119"/>
        <end position="128"/>
    </location>
</feature>
<evidence type="ECO:0000313" key="2">
    <source>
        <dbReference type="EMBL" id="KAK6333073.1"/>
    </source>
</evidence>
<accession>A0AAN8RC22</accession>
<proteinExistence type="predicted"/>
<gene>
    <name evidence="2" type="ORF">TWF718_010897</name>
</gene>
<organism evidence="2 3">
    <name type="scientific">Orbilia javanica</name>
    <dbReference type="NCBI Taxonomy" id="47235"/>
    <lineage>
        <taxon>Eukaryota</taxon>
        <taxon>Fungi</taxon>
        <taxon>Dikarya</taxon>
        <taxon>Ascomycota</taxon>
        <taxon>Pezizomycotina</taxon>
        <taxon>Orbiliomycetes</taxon>
        <taxon>Orbiliales</taxon>
        <taxon>Orbiliaceae</taxon>
        <taxon>Orbilia</taxon>
    </lineage>
</organism>
<evidence type="ECO:0000256" key="1">
    <source>
        <dbReference type="SAM" id="MobiDB-lite"/>
    </source>
</evidence>
<evidence type="ECO:0000313" key="3">
    <source>
        <dbReference type="Proteomes" id="UP001313282"/>
    </source>
</evidence>
<dbReference type="AlphaFoldDB" id="A0AAN8RC22"/>
<keyword evidence="3" id="KW-1185">Reference proteome</keyword>
<feature type="region of interest" description="Disordered" evidence="1">
    <location>
        <begin position="84"/>
        <end position="128"/>
    </location>
</feature>
<name>A0AAN8RC22_9PEZI</name>
<protein>
    <submittedName>
        <fullName evidence="2">Uncharacterized protein</fullName>
    </submittedName>
</protein>
<dbReference type="Proteomes" id="UP001313282">
    <property type="component" value="Unassembled WGS sequence"/>
</dbReference>
<sequence length="128" mass="14467">MNKRLPEAGKVDVPGSMRALENIPYWIKRKFPDYRAGASGFSLSWKTDGWGEETWPPYRTHQYQVPGTPEPYYLEGPDINIDPPGFLDEKFGDSQLPPLDQWPHLPGGSGEVFKREVAGLEDDDEDSS</sequence>
<comment type="caution">
    <text evidence="2">The sequence shown here is derived from an EMBL/GenBank/DDBJ whole genome shotgun (WGS) entry which is preliminary data.</text>
</comment>